<dbReference type="OrthoDB" id="1388652at2759"/>
<evidence type="ECO:0000313" key="3">
    <source>
        <dbReference type="EMBL" id="KAF7812523.1"/>
    </source>
</evidence>
<dbReference type="Pfam" id="PF22936">
    <property type="entry name" value="Pol_BBD"/>
    <property type="match status" value="1"/>
</dbReference>
<accession>A0A834W8H0</accession>
<comment type="caution">
    <text evidence="3">The sequence shown here is derived from an EMBL/GenBank/DDBJ whole genome shotgun (WGS) entry which is preliminary data.</text>
</comment>
<feature type="domain" description="Retrovirus-related Pol polyprotein from transposon TNT 1-94-like beta-barrel" evidence="1">
    <location>
        <begin position="119"/>
        <end position="161"/>
    </location>
</feature>
<dbReference type="AlphaFoldDB" id="A0A834W8H0"/>
<protein>
    <submittedName>
        <fullName evidence="3">Putative harbinger transposase-derived nuclease domain-containing protein</fullName>
    </submittedName>
</protein>
<dbReference type="InterPro" id="IPR054722">
    <property type="entry name" value="PolX-like_BBD"/>
</dbReference>
<evidence type="ECO:0000259" key="2">
    <source>
        <dbReference type="Pfam" id="PF26138"/>
    </source>
</evidence>
<dbReference type="Pfam" id="PF26138">
    <property type="entry name" value="DUF8040"/>
    <property type="match status" value="1"/>
</dbReference>
<organism evidence="3 4">
    <name type="scientific">Senna tora</name>
    <dbReference type="NCBI Taxonomy" id="362788"/>
    <lineage>
        <taxon>Eukaryota</taxon>
        <taxon>Viridiplantae</taxon>
        <taxon>Streptophyta</taxon>
        <taxon>Embryophyta</taxon>
        <taxon>Tracheophyta</taxon>
        <taxon>Spermatophyta</taxon>
        <taxon>Magnoliopsida</taxon>
        <taxon>eudicotyledons</taxon>
        <taxon>Gunneridae</taxon>
        <taxon>Pentapetalae</taxon>
        <taxon>rosids</taxon>
        <taxon>fabids</taxon>
        <taxon>Fabales</taxon>
        <taxon>Fabaceae</taxon>
        <taxon>Caesalpinioideae</taxon>
        <taxon>Cassia clade</taxon>
        <taxon>Senna</taxon>
    </lineage>
</organism>
<evidence type="ECO:0000313" key="4">
    <source>
        <dbReference type="Proteomes" id="UP000634136"/>
    </source>
</evidence>
<proteinExistence type="predicted"/>
<dbReference type="PANTHER" id="PTHR22930:SF221">
    <property type="entry name" value="NUCLEASE HARBI1"/>
    <property type="match status" value="1"/>
</dbReference>
<dbReference type="PANTHER" id="PTHR22930">
    <property type="match status" value="1"/>
</dbReference>
<sequence>MPLHRPLPNTSKIEAFDGKNFRHWQDLVYSVLDMHGVVDALEKSKPANDTAQTQKDFWQHANKKLLESWSAYKQQLKHKQKQLLLSDLITHIIIEDTNRKTIQIAKGKKMTAKANLVESHKRTAKVQGKGKINLKLTSGKTLQLSDVLYVPEIRANLICVALVGMTRIKDVAATSEYAWAPLSGVLPDNIQESQWFQLELPFEFEILGSMSLTSSSNNNDNVDDKVLTSEDDNIFDMTVCAAGIVVEYYLKYCLKTSSRTSSHTGFHFVREILEGHCTRCYEMFRMEKHVLIALCRTLQEQFGLEPTKGTTIEEMVAMFLMVVGHGIGNGMIQERFQISGETVSKYFHRVLKACLKLAMAIIKPKDPFFSNVHPKLRNDDRYWPYFKDCIGTAHDARIFDQAIRRQDLNFPHPPPPTTMAIHNFIRQHSSTDVDFIHYANNNDIVLEMEEGDGSSNTPLYIQSGSSTFMESTRNRIKDEIVENSPYV</sequence>
<dbReference type="InterPro" id="IPR045249">
    <property type="entry name" value="HARBI1-like"/>
</dbReference>
<dbReference type="Proteomes" id="UP000634136">
    <property type="component" value="Unassembled WGS sequence"/>
</dbReference>
<evidence type="ECO:0000259" key="1">
    <source>
        <dbReference type="Pfam" id="PF22936"/>
    </source>
</evidence>
<name>A0A834W8H0_9FABA</name>
<keyword evidence="4" id="KW-1185">Reference proteome</keyword>
<dbReference type="InterPro" id="IPR058353">
    <property type="entry name" value="DUF8040"/>
</dbReference>
<reference evidence="3" key="1">
    <citation type="submission" date="2020-09" db="EMBL/GenBank/DDBJ databases">
        <title>Genome-Enabled Discovery of Anthraquinone Biosynthesis in Senna tora.</title>
        <authorList>
            <person name="Kang S.-H."/>
            <person name="Pandey R.P."/>
            <person name="Lee C.-M."/>
            <person name="Sim J.-S."/>
            <person name="Jeong J.-T."/>
            <person name="Choi B.-S."/>
            <person name="Jung M."/>
            <person name="Ginzburg D."/>
            <person name="Zhao K."/>
            <person name="Won S.Y."/>
            <person name="Oh T.-J."/>
            <person name="Yu Y."/>
            <person name="Kim N.-H."/>
            <person name="Lee O.R."/>
            <person name="Lee T.-H."/>
            <person name="Bashyal P."/>
            <person name="Kim T.-S."/>
            <person name="Lee W.-H."/>
            <person name="Kawkins C."/>
            <person name="Kim C.-K."/>
            <person name="Kim J.S."/>
            <person name="Ahn B.O."/>
            <person name="Rhee S.Y."/>
            <person name="Sohng J.K."/>
        </authorList>
    </citation>
    <scope>NUCLEOTIDE SEQUENCE</scope>
    <source>
        <tissue evidence="3">Leaf</tissue>
    </source>
</reference>
<feature type="domain" description="DUF8040" evidence="2">
    <location>
        <begin position="260"/>
        <end position="355"/>
    </location>
</feature>
<gene>
    <name evidence="3" type="ORF">G2W53_033499</name>
</gene>
<dbReference type="EMBL" id="JAAIUW010000010">
    <property type="protein sequence ID" value="KAF7812523.1"/>
    <property type="molecule type" value="Genomic_DNA"/>
</dbReference>